<evidence type="ECO:0000256" key="4">
    <source>
        <dbReference type="SAM" id="SignalP"/>
    </source>
</evidence>
<feature type="transmembrane region" description="Helical" evidence="3">
    <location>
        <begin position="155"/>
        <end position="178"/>
    </location>
</feature>
<evidence type="ECO:0000313" key="7">
    <source>
        <dbReference type="EMBL" id="KAF6222744.1"/>
    </source>
</evidence>
<organism evidence="7 8">
    <name type="scientific">Letharia lupina</name>
    <dbReference type="NCBI Taxonomy" id="560253"/>
    <lineage>
        <taxon>Eukaryota</taxon>
        <taxon>Fungi</taxon>
        <taxon>Dikarya</taxon>
        <taxon>Ascomycota</taxon>
        <taxon>Pezizomycotina</taxon>
        <taxon>Lecanoromycetes</taxon>
        <taxon>OSLEUM clade</taxon>
        <taxon>Lecanoromycetidae</taxon>
        <taxon>Lecanorales</taxon>
        <taxon>Lecanorineae</taxon>
        <taxon>Parmeliaceae</taxon>
        <taxon>Letharia</taxon>
    </lineage>
</organism>
<dbReference type="Pfam" id="PF09118">
    <property type="entry name" value="GO-like_E_set"/>
    <property type="match status" value="1"/>
</dbReference>
<dbReference type="InterPro" id="IPR036861">
    <property type="entry name" value="Endochitinase-like_sf"/>
</dbReference>
<dbReference type="SUPFAM" id="SSF57016">
    <property type="entry name" value="Plant lectins/antimicrobial peptides"/>
    <property type="match status" value="1"/>
</dbReference>
<dbReference type="RefSeq" id="XP_037152090.1">
    <property type="nucleotide sequence ID" value="XM_037291728.1"/>
</dbReference>
<name>A0A8H6CGF8_9LECA</name>
<evidence type="ECO:0000256" key="3">
    <source>
        <dbReference type="SAM" id="Phobius"/>
    </source>
</evidence>
<evidence type="ECO:0000256" key="1">
    <source>
        <dbReference type="ARBA" id="ARBA00022669"/>
    </source>
</evidence>
<reference evidence="7 8" key="1">
    <citation type="journal article" date="2020" name="Genomics">
        <title>Complete, high-quality genomes from long-read metagenomic sequencing of two wolf lichen thalli reveals enigmatic genome architecture.</title>
        <authorList>
            <person name="McKenzie S.K."/>
            <person name="Walston R.F."/>
            <person name="Allen J.L."/>
        </authorList>
    </citation>
    <scope>NUCLEOTIDE SEQUENCE [LARGE SCALE GENOMIC DNA]</scope>
    <source>
        <strain evidence="7">WasteWater1</strain>
    </source>
</reference>
<dbReference type="GO" id="GO:0008061">
    <property type="term" value="F:chitin binding"/>
    <property type="evidence" value="ECO:0007669"/>
    <property type="project" value="UniProtKB-KW"/>
</dbReference>
<dbReference type="InterPro" id="IPR015202">
    <property type="entry name" value="GO-like_E_set"/>
</dbReference>
<dbReference type="InterPro" id="IPR013783">
    <property type="entry name" value="Ig-like_fold"/>
</dbReference>
<dbReference type="SUPFAM" id="SSF50965">
    <property type="entry name" value="Galactose oxidase, central domain"/>
    <property type="match status" value="1"/>
</dbReference>
<keyword evidence="3" id="KW-1133">Transmembrane helix</keyword>
<keyword evidence="3" id="KW-0472">Membrane</keyword>
<dbReference type="InterPro" id="IPR014756">
    <property type="entry name" value="Ig_E-set"/>
</dbReference>
<dbReference type="InterPro" id="IPR011043">
    <property type="entry name" value="Gal_Oxase/kelch_b-propeller"/>
</dbReference>
<dbReference type="InterPro" id="IPR037293">
    <property type="entry name" value="Gal_Oxidase_central_sf"/>
</dbReference>
<dbReference type="EMBL" id="JACCJB010000011">
    <property type="protein sequence ID" value="KAF6222744.1"/>
    <property type="molecule type" value="Genomic_DNA"/>
</dbReference>
<dbReference type="PANTHER" id="PTHR32208">
    <property type="entry name" value="SECRETED PROTEIN-RELATED"/>
    <property type="match status" value="1"/>
</dbReference>
<dbReference type="GeneID" id="59329210"/>
<dbReference type="Pfam" id="PF07250">
    <property type="entry name" value="Glyoxal_oxid_N"/>
    <property type="match status" value="1"/>
</dbReference>
<dbReference type="SUPFAM" id="SSF81296">
    <property type="entry name" value="E set domains"/>
    <property type="match status" value="1"/>
</dbReference>
<dbReference type="Proteomes" id="UP000593566">
    <property type="component" value="Unassembled WGS sequence"/>
</dbReference>
<evidence type="ECO:0000256" key="2">
    <source>
        <dbReference type="ARBA" id="ARBA00022729"/>
    </source>
</evidence>
<proteinExistence type="predicted"/>
<feature type="chain" id="PRO_5034536370" description="Glyoxal oxidase" evidence="4">
    <location>
        <begin position="19"/>
        <end position="737"/>
    </location>
</feature>
<keyword evidence="2 4" id="KW-0732">Signal</keyword>
<comment type="caution">
    <text evidence="7">The sequence shown here is derived from an EMBL/GenBank/DDBJ whole genome shotgun (WGS) entry which is preliminary data.</text>
</comment>
<evidence type="ECO:0000313" key="8">
    <source>
        <dbReference type="Proteomes" id="UP000593566"/>
    </source>
</evidence>
<evidence type="ECO:0000259" key="5">
    <source>
        <dbReference type="Pfam" id="PF07250"/>
    </source>
</evidence>
<evidence type="ECO:0000259" key="6">
    <source>
        <dbReference type="Pfam" id="PF09118"/>
    </source>
</evidence>
<accession>A0A8H6CGF8</accession>
<feature type="domain" description="Galactose oxidase-like Early set" evidence="6">
    <location>
        <begin position="634"/>
        <end position="736"/>
    </location>
</feature>
<sequence>MKTSLALSIGLCLRQVMANIPVNYKVDLSCDASLPGSVACLSGMSCADDMTCVKAPLHSTTNLVPFKTLFLELILLTAAVDHRTVASFAILTPPTITELAAPSTDGVVTPLFIVGMAAKVDVMALPVVLGATLERPLRLQRRQVPKSLCWARLRVRLQMAVILLMVLVALGMGTPFVVTGQTFCGNTTAHCGSGCQSGPCSGPAEVPAPGPSPAPASPNAGFFNIVGESGVPAMHAGLMPNGRVIFLDKVENYTQLKLPDGQYAYSAEYDPETNKAVGLQYYTNAFCSGGAFLADGRWVSLGGNAPLSFIDPTVGDGFTAIRYLTRSATDASLNGANWAEPGNKLSSARWYATAQTMPDSSIFVASGSLNGLDPTVPANNNPTYEILNADGFSSGESIPLAILEKNQPYYMYPFVHLLNNGNLFIFVSKSAEIFNVAGNQTVTILPDLEGEFRTYPNTGGSVLLPLSSSNGWAPEIVVCGGGAYQDITSPTDPSCGVIQPLSTNPTWEMESMPEGRGMVEGTLLPDGTVVWVNGCGQGAQGFGLATDPTLEALIYDPSKPVGSRFSTGAKSTIARLYHSVALLLLDGTLMVAGSNPVQQPVLTPVPNQTPSEDYVTEFRVEIYTPPYLQNNPTRPTDIILSSTTLTADGSEFAVSFTAPGGNTACAVVLYHGGYVTHSLHMNHRMLFLDTTGYVAGATGQKLTATMPPNRNLAQPGPYVIYVTCGGVPGYGQFVMVS</sequence>
<dbReference type="Gene3D" id="2.60.40.10">
    <property type="entry name" value="Immunoglobulins"/>
    <property type="match status" value="1"/>
</dbReference>
<dbReference type="InterPro" id="IPR009880">
    <property type="entry name" value="Glyoxal_oxidase_N"/>
</dbReference>
<protein>
    <recommendedName>
        <fullName evidence="9">Glyoxal oxidase</fullName>
    </recommendedName>
</protein>
<dbReference type="Gene3D" id="2.130.10.80">
    <property type="entry name" value="Galactose oxidase/kelch, beta-propeller"/>
    <property type="match status" value="1"/>
</dbReference>
<dbReference type="AlphaFoldDB" id="A0A8H6CGF8"/>
<gene>
    <name evidence="7" type="ORF">HO133_000792</name>
</gene>
<keyword evidence="8" id="KW-1185">Reference proteome</keyword>
<dbReference type="CDD" id="cd02851">
    <property type="entry name" value="E_set_GO_C"/>
    <property type="match status" value="1"/>
</dbReference>
<keyword evidence="1" id="KW-0147">Chitin-binding</keyword>
<keyword evidence="3" id="KW-0812">Transmembrane</keyword>
<feature type="domain" description="Glyoxal oxidase N-terminal" evidence="5">
    <location>
        <begin position="262"/>
        <end position="627"/>
    </location>
</feature>
<evidence type="ECO:0008006" key="9">
    <source>
        <dbReference type="Google" id="ProtNLM"/>
    </source>
</evidence>
<feature type="signal peptide" evidence="4">
    <location>
        <begin position="1"/>
        <end position="18"/>
    </location>
</feature>
<dbReference type="PANTHER" id="PTHR32208:SF21">
    <property type="entry name" value="LOW QUALITY PROTEIN: ALDEHYDE OXIDASE GLOX-LIKE"/>
    <property type="match status" value="1"/>
</dbReference>